<evidence type="ECO:0000256" key="6">
    <source>
        <dbReference type="SAM" id="Phobius"/>
    </source>
</evidence>
<feature type="transmembrane region" description="Helical" evidence="6">
    <location>
        <begin position="167"/>
        <end position="187"/>
    </location>
</feature>
<feature type="transmembrane region" description="Helical" evidence="6">
    <location>
        <begin position="111"/>
        <end position="132"/>
    </location>
</feature>
<dbReference type="SUPFAM" id="SSF103473">
    <property type="entry name" value="MFS general substrate transporter"/>
    <property type="match status" value="1"/>
</dbReference>
<feature type="transmembrane region" description="Helical" evidence="6">
    <location>
        <begin position="139"/>
        <end position="161"/>
    </location>
</feature>
<evidence type="ECO:0000256" key="1">
    <source>
        <dbReference type="ARBA" id="ARBA00004651"/>
    </source>
</evidence>
<feature type="transmembrane region" description="Helical" evidence="6">
    <location>
        <begin position="249"/>
        <end position="269"/>
    </location>
</feature>
<evidence type="ECO:0000256" key="5">
    <source>
        <dbReference type="ARBA" id="ARBA00023136"/>
    </source>
</evidence>
<organism evidence="8 9">
    <name type="scientific">Sphingobium cyanobacteriorum</name>
    <dbReference type="NCBI Taxonomy" id="3063954"/>
    <lineage>
        <taxon>Bacteria</taxon>
        <taxon>Pseudomonadati</taxon>
        <taxon>Pseudomonadota</taxon>
        <taxon>Alphaproteobacteria</taxon>
        <taxon>Sphingomonadales</taxon>
        <taxon>Sphingomonadaceae</taxon>
        <taxon>Sphingobium</taxon>
    </lineage>
</organism>
<evidence type="ECO:0000256" key="3">
    <source>
        <dbReference type="ARBA" id="ARBA00022692"/>
    </source>
</evidence>
<feature type="transmembrane region" description="Helical" evidence="6">
    <location>
        <begin position="281"/>
        <end position="298"/>
    </location>
</feature>
<dbReference type="PANTHER" id="PTHR43124">
    <property type="entry name" value="PURINE EFFLUX PUMP PBUE"/>
    <property type="match status" value="1"/>
</dbReference>
<feature type="transmembrane region" description="Helical" evidence="6">
    <location>
        <begin position="12"/>
        <end position="35"/>
    </location>
</feature>
<feature type="transmembrane region" description="Helical" evidence="6">
    <location>
        <begin position="372"/>
        <end position="391"/>
    </location>
</feature>
<name>A0ABT8ZPI7_9SPHN</name>
<evidence type="ECO:0000259" key="7">
    <source>
        <dbReference type="PROSITE" id="PS50850"/>
    </source>
</evidence>
<feature type="transmembrane region" description="Helical" evidence="6">
    <location>
        <begin position="47"/>
        <end position="70"/>
    </location>
</feature>
<dbReference type="RefSeq" id="WP_304536833.1">
    <property type="nucleotide sequence ID" value="NZ_JAUQOM010000008.1"/>
</dbReference>
<evidence type="ECO:0000256" key="4">
    <source>
        <dbReference type="ARBA" id="ARBA00022989"/>
    </source>
</evidence>
<keyword evidence="9" id="KW-1185">Reference proteome</keyword>
<keyword evidence="4 6" id="KW-1133">Transmembrane helix</keyword>
<feature type="transmembrane region" description="Helical" evidence="6">
    <location>
        <begin position="82"/>
        <end position="105"/>
    </location>
</feature>
<dbReference type="InterPro" id="IPR020846">
    <property type="entry name" value="MFS_dom"/>
</dbReference>
<dbReference type="PANTHER" id="PTHR43124:SF3">
    <property type="entry name" value="CHLORAMPHENICOL EFFLUX PUMP RV0191"/>
    <property type="match status" value="1"/>
</dbReference>
<dbReference type="Pfam" id="PF07690">
    <property type="entry name" value="MFS_1"/>
    <property type="match status" value="1"/>
</dbReference>
<dbReference type="PROSITE" id="PS50850">
    <property type="entry name" value="MFS"/>
    <property type="match status" value="1"/>
</dbReference>
<gene>
    <name evidence="8" type="ORF">Q4610_15305</name>
</gene>
<feature type="transmembrane region" description="Helical" evidence="6">
    <location>
        <begin position="304"/>
        <end position="327"/>
    </location>
</feature>
<accession>A0ABT8ZPI7</accession>
<protein>
    <submittedName>
        <fullName evidence="8">MFS transporter</fullName>
    </submittedName>
</protein>
<dbReference type="InterPro" id="IPR050189">
    <property type="entry name" value="MFS_Efflux_Transporters"/>
</dbReference>
<proteinExistence type="predicted"/>
<comment type="subcellular location">
    <subcellularLocation>
        <location evidence="1">Cell membrane</location>
        <topology evidence="1">Multi-pass membrane protein</topology>
    </subcellularLocation>
</comment>
<keyword evidence="2" id="KW-1003">Cell membrane</keyword>
<dbReference type="Gene3D" id="1.20.1250.20">
    <property type="entry name" value="MFS general substrate transporter like domains"/>
    <property type="match status" value="1"/>
</dbReference>
<evidence type="ECO:0000313" key="8">
    <source>
        <dbReference type="EMBL" id="MDO7836416.1"/>
    </source>
</evidence>
<keyword evidence="5 6" id="KW-0472">Membrane</keyword>
<dbReference type="InterPro" id="IPR036259">
    <property type="entry name" value="MFS_trans_sf"/>
</dbReference>
<comment type="caution">
    <text evidence="8">The sequence shown here is derived from an EMBL/GenBank/DDBJ whole genome shotgun (WGS) entry which is preliminary data.</text>
</comment>
<dbReference type="InterPro" id="IPR011701">
    <property type="entry name" value="MFS"/>
</dbReference>
<dbReference type="Proteomes" id="UP001176471">
    <property type="component" value="Unassembled WGS sequence"/>
</dbReference>
<evidence type="ECO:0000313" key="9">
    <source>
        <dbReference type="Proteomes" id="UP001176471"/>
    </source>
</evidence>
<feature type="transmembrane region" description="Helical" evidence="6">
    <location>
        <begin position="215"/>
        <end position="237"/>
    </location>
</feature>
<keyword evidence="3 6" id="KW-0812">Transmembrane</keyword>
<reference evidence="8" key="1">
    <citation type="submission" date="2023-07" db="EMBL/GenBank/DDBJ databases">
        <title>Bacterial whole genome sequence for Sphingobium sp. HBC34.</title>
        <authorList>
            <person name="Le V."/>
            <person name="Ko S.-R."/>
            <person name="Ahn C.-Y."/>
            <person name="Oh H.-M."/>
        </authorList>
    </citation>
    <scope>NUCLEOTIDE SEQUENCE</scope>
    <source>
        <strain evidence="8">HBC34</strain>
    </source>
</reference>
<dbReference type="EMBL" id="JAUQOM010000008">
    <property type="protein sequence ID" value="MDO7836416.1"/>
    <property type="molecule type" value="Genomic_DNA"/>
</dbReference>
<feature type="domain" description="Major facilitator superfamily (MFS) profile" evidence="7">
    <location>
        <begin position="13"/>
        <end position="394"/>
    </location>
</feature>
<evidence type="ECO:0000256" key="2">
    <source>
        <dbReference type="ARBA" id="ARBA00022475"/>
    </source>
</evidence>
<sequence>MTSATLPDVPAAQGIILALVPVMVVLAVVVPLPVIPAMIDAFRTEPGVTLGISLAVTMPTLAIAVAGILLGIVGDRVPRRTLLVMGTASYALLAPLPLWIHSLWLLIVSRFLLGLALGAMTVAAVGLVGDYFTGGRRAFWLSAQGSFPAAATIAAALLSGWLGAYGWRAPFLILLAGIPLFAGMLLLRTPVLDNAVDDAAPAMVQGDSVIKWRPLAWIFFLTVLASFMMFAAAYEFGYVLVDHGVRSTALIGLVTAILGAGAVLGALALTKLRRLVPEAQLALCFLIGAAGQLTVALSGGAAGWMVGAAIIGLSQGAIVPVLSLWLLDYVDEQGRGRAVSLFQTTLYLSQFGTPHLARYVAMTHGTATGGMLVYAMSLAGLAIVLGGYAVLGSRRGRSA</sequence>